<dbReference type="STRING" id="1073089.A0A1L9RSB3"/>
<proteinExistence type="predicted"/>
<keyword evidence="2" id="KW-1185">Reference proteome</keyword>
<protein>
    <submittedName>
        <fullName evidence="1">Uncharacterized protein</fullName>
    </submittedName>
</protein>
<dbReference type="OrthoDB" id="5419927at2759"/>
<organism evidence="1 2">
    <name type="scientific">Aspergillus wentii DTO 134E9</name>
    <dbReference type="NCBI Taxonomy" id="1073089"/>
    <lineage>
        <taxon>Eukaryota</taxon>
        <taxon>Fungi</taxon>
        <taxon>Dikarya</taxon>
        <taxon>Ascomycota</taxon>
        <taxon>Pezizomycotina</taxon>
        <taxon>Eurotiomycetes</taxon>
        <taxon>Eurotiomycetidae</taxon>
        <taxon>Eurotiales</taxon>
        <taxon>Aspergillaceae</taxon>
        <taxon>Aspergillus</taxon>
        <taxon>Aspergillus subgen. Cremei</taxon>
    </lineage>
</organism>
<name>A0A1L9RSB3_ASPWE</name>
<accession>A0A1L9RSB3</accession>
<evidence type="ECO:0000313" key="1">
    <source>
        <dbReference type="EMBL" id="OJJ37815.1"/>
    </source>
</evidence>
<sequence length="54" mass="6063">MKDLREEILKWLHDIPVLPNGSQRVLGAYNWPPKLQSLSDALYTATIAGLGKML</sequence>
<reference evidence="2" key="1">
    <citation type="journal article" date="2017" name="Genome Biol.">
        <title>Comparative genomics reveals high biological diversity and specific adaptations in the industrially and medically important fungal genus Aspergillus.</title>
        <authorList>
            <person name="de Vries R.P."/>
            <person name="Riley R."/>
            <person name="Wiebenga A."/>
            <person name="Aguilar-Osorio G."/>
            <person name="Amillis S."/>
            <person name="Uchima C.A."/>
            <person name="Anderluh G."/>
            <person name="Asadollahi M."/>
            <person name="Askin M."/>
            <person name="Barry K."/>
            <person name="Battaglia E."/>
            <person name="Bayram O."/>
            <person name="Benocci T."/>
            <person name="Braus-Stromeyer S.A."/>
            <person name="Caldana C."/>
            <person name="Canovas D."/>
            <person name="Cerqueira G.C."/>
            <person name="Chen F."/>
            <person name="Chen W."/>
            <person name="Choi C."/>
            <person name="Clum A."/>
            <person name="Dos Santos R.A."/>
            <person name="Damasio A.R."/>
            <person name="Diallinas G."/>
            <person name="Emri T."/>
            <person name="Fekete E."/>
            <person name="Flipphi M."/>
            <person name="Freyberg S."/>
            <person name="Gallo A."/>
            <person name="Gournas C."/>
            <person name="Habgood R."/>
            <person name="Hainaut M."/>
            <person name="Harispe M.L."/>
            <person name="Henrissat B."/>
            <person name="Hilden K.S."/>
            <person name="Hope R."/>
            <person name="Hossain A."/>
            <person name="Karabika E."/>
            <person name="Karaffa L."/>
            <person name="Karanyi Z."/>
            <person name="Krasevec N."/>
            <person name="Kuo A."/>
            <person name="Kusch H."/>
            <person name="LaButti K."/>
            <person name="Lagendijk E.L."/>
            <person name="Lapidus A."/>
            <person name="Levasseur A."/>
            <person name="Lindquist E."/>
            <person name="Lipzen A."/>
            <person name="Logrieco A.F."/>
            <person name="MacCabe A."/>
            <person name="Maekelae M.R."/>
            <person name="Malavazi I."/>
            <person name="Melin P."/>
            <person name="Meyer V."/>
            <person name="Mielnichuk N."/>
            <person name="Miskei M."/>
            <person name="Molnar A.P."/>
            <person name="Mule G."/>
            <person name="Ngan C.Y."/>
            <person name="Orejas M."/>
            <person name="Orosz E."/>
            <person name="Ouedraogo J.P."/>
            <person name="Overkamp K.M."/>
            <person name="Park H.-S."/>
            <person name="Perrone G."/>
            <person name="Piumi F."/>
            <person name="Punt P.J."/>
            <person name="Ram A.F."/>
            <person name="Ramon A."/>
            <person name="Rauscher S."/>
            <person name="Record E."/>
            <person name="Riano-Pachon D.M."/>
            <person name="Robert V."/>
            <person name="Roehrig J."/>
            <person name="Ruller R."/>
            <person name="Salamov A."/>
            <person name="Salih N.S."/>
            <person name="Samson R.A."/>
            <person name="Sandor E."/>
            <person name="Sanguinetti M."/>
            <person name="Schuetze T."/>
            <person name="Sepcic K."/>
            <person name="Shelest E."/>
            <person name="Sherlock G."/>
            <person name="Sophianopoulou V."/>
            <person name="Squina F.M."/>
            <person name="Sun H."/>
            <person name="Susca A."/>
            <person name="Todd R.B."/>
            <person name="Tsang A."/>
            <person name="Unkles S.E."/>
            <person name="van de Wiele N."/>
            <person name="van Rossen-Uffink D."/>
            <person name="Oliveira J.V."/>
            <person name="Vesth T.C."/>
            <person name="Visser J."/>
            <person name="Yu J.-H."/>
            <person name="Zhou M."/>
            <person name="Andersen M.R."/>
            <person name="Archer D.B."/>
            <person name="Baker S.E."/>
            <person name="Benoit I."/>
            <person name="Brakhage A.A."/>
            <person name="Braus G.H."/>
            <person name="Fischer R."/>
            <person name="Frisvad J.C."/>
            <person name="Goldman G.H."/>
            <person name="Houbraken J."/>
            <person name="Oakley B."/>
            <person name="Pocsi I."/>
            <person name="Scazzocchio C."/>
            <person name="Seiboth B."/>
            <person name="vanKuyk P.A."/>
            <person name="Wortman J."/>
            <person name="Dyer P.S."/>
            <person name="Grigoriev I.V."/>
        </authorList>
    </citation>
    <scope>NUCLEOTIDE SEQUENCE [LARGE SCALE GENOMIC DNA]</scope>
    <source>
        <strain evidence="2">DTO 134E9</strain>
    </source>
</reference>
<dbReference type="Proteomes" id="UP000184383">
    <property type="component" value="Unassembled WGS sequence"/>
</dbReference>
<dbReference type="EMBL" id="KV878211">
    <property type="protein sequence ID" value="OJJ37815.1"/>
    <property type="molecule type" value="Genomic_DNA"/>
</dbReference>
<evidence type="ECO:0000313" key="2">
    <source>
        <dbReference type="Proteomes" id="UP000184383"/>
    </source>
</evidence>
<gene>
    <name evidence="1" type="ORF">ASPWEDRAFT_39556</name>
</gene>
<dbReference type="RefSeq" id="XP_040691491.1">
    <property type="nucleotide sequence ID" value="XM_040835116.1"/>
</dbReference>
<dbReference type="GeneID" id="63750964"/>
<dbReference type="VEuPathDB" id="FungiDB:ASPWEDRAFT_39556"/>
<dbReference type="AlphaFoldDB" id="A0A1L9RSB3"/>